<accession>A0A173TWA3</accession>
<dbReference type="GO" id="GO:0046872">
    <property type="term" value="F:metal ion binding"/>
    <property type="evidence" value="ECO:0007669"/>
    <property type="project" value="UniProtKB-KW"/>
</dbReference>
<dbReference type="SUPFAM" id="SSF63829">
    <property type="entry name" value="Calcium-dependent phosphotriesterase"/>
    <property type="match status" value="1"/>
</dbReference>
<dbReference type="InterPro" id="IPR011042">
    <property type="entry name" value="6-blade_b-propeller_TolB-like"/>
</dbReference>
<feature type="binding site" evidence="2">
    <location>
        <position position="143"/>
    </location>
    <ligand>
        <name>substrate</name>
    </ligand>
</feature>
<feature type="binding site" evidence="2">
    <location>
        <position position="129"/>
    </location>
    <ligand>
        <name>substrate</name>
    </ligand>
</feature>
<dbReference type="InterPro" id="IPR051262">
    <property type="entry name" value="SMP-30/CGR1_Lactonase"/>
</dbReference>
<comment type="cofactor">
    <cofactor evidence="2">
        <name>Zn(2+)</name>
        <dbReference type="ChEBI" id="CHEBI:29105"/>
    </cofactor>
    <text evidence="2">Binds 1 divalent metal cation per subunit.</text>
</comment>
<reference evidence="4 5" key="1">
    <citation type="submission" date="2015-09" db="EMBL/GenBank/DDBJ databases">
        <authorList>
            <consortium name="Pathogen Informatics"/>
        </authorList>
    </citation>
    <scope>NUCLEOTIDE SEQUENCE [LARGE SCALE GENOMIC DNA]</scope>
    <source>
        <strain evidence="4 5">2789STDY5608872</strain>
    </source>
</reference>
<dbReference type="RefSeq" id="WP_057319230.1">
    <property type="nucleotide sequence ID" value="NZ_CYXP01000003.1"/>
</dbReference>
<feature type="active site" description="Proton donor/acceptor" evidence="1">
    <location>
        <position position="220"/>
    </location>
</feature>
<evidence type="ECO:0000313" key="4">
    <source>
        <dbReference type="EMBL" id="CUN06416.1"/>
    </source>
</evidence>
<dbReference type="PRINTS" id="PR01790">
    <property type="entry name" value="SMP30FAMILY"/>
</dbReference>
<keyword evidence="2" id="KW-0479">Metal-binding</keyword>
<dbReference type="EMBL" id="CYXP01000003">
    <property type="protein sequence ID" value="CUN06416.1"/>
    <property type="molecule type" value="Genomic_DNA"/>
</dbReference>
<sequence length="295" mass="32652">MKSIQVIASLLCGILYCGISLNAQNVLKATGWMPEHTFTSGIEGPAVDSEGNLYAVNYKKEGTIGIVRPDGSHGCFLTLPEGSTGNSIRFGKDGNMYVADYTGHNILKVDMKSKKISVFAHEPKMNQPNDIVFAPNGNMYASDPDWPNQKGQLWLITPDAKVSLLETNMGTTNGIAVSEDGKRLYVNESAQLKVWVYDICPDGTLRNKRLFHTFEGYGMDGMKCDEKGNLYICRYDKGTIALLNPQGDLVEEIQLTGKQPSNLTFGGPDHRQCYVTLQDRGCFETFKVPYPGKEW</sequence>
<keyword evidence="2" id="KW-0862">Zinc</keyword>
<evidence type="ECO:0000256" key="1">
    <source>
        <dbReference type="PIRSR" id="PIRSR605511-1"/>
    </source>
</evidence>
<proteinExistence type="predicted"/>
<organism evidence="4 5">
    <name type="scientific">Parabacteroides distasonis</name>
    <dbReference type="NCBI Taxonomy" id="823"/>
    <lineage>
        <taxon>Bacteria</taxon>
        <taxon>Pseudomonadati</taxon>
        <taxon>Bacteroidota</taxon>
        <taxon>Bacteroidia</taxon>
        <taxon>Bacteroidales</taxon>
        <taxon>Tannerellaceae</taxon>
        <taxon>Parabacteroides</taxon>
    </lineage>
</organism>
<dbReference type="Gene3D" id="2.120.10.30">
    <property type="entry name" value="TolB, C-terminal domain"/>
    <property type="match status" value="1"/>
</dbReference>
<dbReference type="Pfam" id="PF08450">
    <property type="entry name" value="SGL"/>
    <property type="match status" value="1"/>
</dbReference>
<name>A0A173TWA3_PARDI</name>
<evidence type="ECO:0000259" key="3">
    <source>
        <dbReference type="Pfam" id="PF08450"/>
    </source>
</evidence>
<gene>
    <name evidence="4" type="primary">gnl</name>
    <name evidence="4" type="ORF">ERS852429_01778</name>
</gene>
<evidence type="ECO:0000256" key="2">
    <source>
        <dbReference type="PIRSR" id="PIRSR605511-2"/>
    </source>
</evidence>
<dbReference type="AlphaFoldDB" id="A0A173TWA3"/>
<dbReference type="InterPro" id="IPR013658">
    <property type="entry name" value="SGL"/>
</dbReference>
<evidence type="ECO:0000313" key="5">
    <source>
        <dbReference type="Proteomes" id="UP000095591"/>
    </source>
</evidence>
<dbReference type="Proteomes" id="UP000095591">
    <property type="component" value="Unassembled WGS sequence"/>
</dbReference>
<dbReference type="InterPro" id="IPR005511">
    <property type="entry name" value="SMP-30"/>
</dbReference>
<dbReference type="PANTHER" id="PTHR47572">
    <property type="entry name" value="LIPOPROTEIN-RELATED"/>
    <property type="match status" value="1"/>
</dbReference>
<dbReference type="GO" id="GO:0004341">
    <property type="term" value="F:gluconolactonase activity"/>
    <property type="evidence" value="ECO:0007669"/>
    <property type="project" value="UniProtKB-EC"/>
</dbReference>
<keyword evidence="4" id="KW-0378">Hydrolase</keyword>
<dbReference type="EC" id="3.1.1.17" evidence="4"/>
<dbReference type="PANTHER" id="PTHR47572:SF5">
    <property type="entry name" value="BLR2277 PROTEIN"/>
    <property type="match status" value="1"/>
</dbReference>
<feature type="binding site" evidence="2">
    <location>
        <position position="220"/>
    </location>
    <ligand>
        <name>a divalent metal cation</name>
        <dbReference type="ChEBI" id="CHEBI:60240"/>
    </ligand>
</feature>
<feature type="binding site" evidence="2">
    <location>
        <position position="173"/>
    </location>
    <ligand>
        <name>a divalent metal cation</name>
        <dbReference type="ChEBI" id="CHEBI:60240"/>
    </ligand>
</feature>
<protein>
    <submittedName>
        <fullName evidence="4">Gluconolactonase</fullName>
        <ecNumber evidence="4">3.1.1.17</ecNumber>
    </submittedName>
</protein>
<feature type="domain" description="SMP-30/Gluconolactonase/LRE-like region" evidence="3">
    <location>
        <begin position="43"/>
        <end position="276"/>
    </location>
</feature>